<dbReference type="Proteomes" id="UP000183843">
    <property type="component" value="Unassembled WGS sequence"/>
</dbReference>
<feature type="signal peptide" evidence="1">
    <location>
        <begin position="1"/>
        <end position="21"/>
    </location>
</feature>
<protein>
    <submittedName>
        <fullName evidence="2">Uncharacterized protein</fullName>
    </submittedName>
</protein>
<evidence type="ECO:0000313" key="2">
    <source>
        <dbReference type="EMBL" id="SFA78782.1"/>
    </source>
</evidence>
<dbReference type="RefSeq" id="WP_074813079.1">
    <property type="nucleotide sequence ID" value="NZ_FOJX01000001.1"/>
</dbReference>
<proteinExistence type="predicted"/>
<organism evidence="2 3">
    <name type="scientific">Selenomonas ruminantium</name>
    <dbReference type="NCBI Taxonomy" id="971"/>
    <lineage>
        <taxon>Bacteria</taxon>
        <taxon>Bacillati</taxon>
        <taxon>Bacillota</taxon>
        <taxon>Negativicutes</taxon>
        <taxon>Selenomonadales</taxon>
        <taxon>Selenomonadaceae</taxon>
        <taxon>Selenomonas</taxon>
    </lineage>
</organism>
<dbReference type="AlphaFoldDB" id="A0A1I0VR19"/>
<feature type="chain" id="PRO_5010253125" evidence="1">
    <location>
        <begin position="22"/>
        <end position="165"/>
    </location>
</feature>
<evidence type="ECO:0000313" key="3">
    <source>
        <dbReference type="Proteomes" id="UP000183843"/>
    </source>
</evidence>
<name>A0A1I0VR19_SELRU</name>
<accession>A0A1I0VR19</accession>
<gene>
    <name evidence="2" type="ORF">SAMN05216587_101867</name>
</gene>
<sequence>MKKLLLTLVALLILTCQSAFAANPYPATLDDGNLVFVDGFKGYGIYAVRSSVDVQNYNPPQYKIAINTISVNVDTGQRGSVQTYYFRYNWDSKTVYYYSRQKDAWVMWDLNRIYGHADGAPLIPNLAEVAFVSAYNMKFYGDKQSYTYGSWQRVIPLSLYQALGI</sequence>
<reference evidence="2 3" key="1">
    <citation type="submission" date="2016-10" db="EMBL/GenBank/DDBJ databases">
        <authorList>
            <person name="de Groot N.N."/>
        </authorList>
    </citation>
    <scope>NUCLEOTIDE SEQUENCE [LARGE SCALE GENOMIC DNA]</scope>
    <source>
        <strain evidence="2 3">L14</strain>
    </source>
</reference>
<keyword evidence="1" id="KW-0732">Signal</keyword>
<dbReference type="EMBL" id="FOJX01000001">
    <property type="protein sequence ID" value="SFA78782.1"/>
    <property type="molecule type" value="Genomic_DNA"/>
</dbReference>
<evidence type="ECO:0000256" key="1">
    <source>
        <dbReference type="SAM" id="SignalP"/>
    </source>
</evidence>